<evidence type="ECO:0000313" key="1">
    <source>
        <dbReference type="EMBL" id="MCF7542218.1"/>
    </source>
</evidence>
<dbReference type="Proteomes" id="UP001162905">
    <property type="component" value="Unassembled WGS sequence"/>
</dbReference>
<accession>A0ABS9I351</accession>
<gene>
    <name evidence="1" type="ORF">L4G47_08275</name>
</gene>
<dbReference type="RefSeq" id="WP_237251406.1">
    <property type="nucleotide sequence ID" value="NZ_JAKJXH010000006.1"/>
</dbReference>
<proteinExistence type="predicted"/>
<reference evidence="1" key="1">
    <citation type="submission" date="2022-01" db="EMBL/GenBank/DDBJ databases">
        <title>Pseudomonas sp. nov. isolated from Antarctic regolith.</title>
        <authorList>
            <person name="Novakova D."/>
            <person name="Sedlar K."/>
        </authorList>
    </citation>
    <scope>NUCLEOTIDE SEQUENCE</scope>
    <source>
        <strain evidence="1">P2647</strain>
    </source>
</reference>
<keyword evidence="2" id="KW-1185">Reference proteome</keyword>
<protein>
    <submittedName>
        <fullName evidence="1">Uncharacterized protein</fullName>
    </submittedName>
</protein>
<sequence length="191" mass="20859">MTAQQDMIIPVVNSIMKAQGTGAEIPVRYTVVRDGNPNPTPSPIQTVTVRSREELPGGADGIDGPVFELTPTGYISLVVAPNGTKGLIKPYVNISKNQKLFFTFKGYDLTNNPIDAATFTATRELDEQDVLNGYSFQVPFNILRTICHGYCEAYIRVEPAAGSNQSAVTSRMTRVPVDMRRTNESACTLRA</sequence>
<comment type="caution">
    <text evidence="1">The sequence shown here is derived from an EMBL/GenBank/DDBJ whole genome shotgun (WGS) entry which is preliminary data.</text>
</comment>
<evidence type="ECO:0000313" key="2">
    <source>
        <dbReference type="Proteomes" id="UP001162905"/>
    </source>
</evidence>
<name>A0ABS9I351_9PSED</name>
<dbReference type="EMBL" id="JAKJXH010000006">
    <property type="protein sequence ID" value="MCF7542218.1"/>
    <property type="molecule type" value="Genomic_DNA"/>
</dbReference>
<organism evidence="1 2">
    <name type="scientific">Pseudomonas petrae</name>
    <dbReference type="NCBI Taxonomy" id="2912190"/>
    <lineage>
        <taxon>Bacteria</taxon>
        <taxon>Pseudomonadati</taxon>
        <taxon>Pseudomonadota</taxon>
        <taxon>Gammaproteobacteria</taxon>
        <taxon>Pseudomonadales</taxon>
        <taxon>Pseudomonadaceae</taxon>
        <taxon>Pseudomonas</taxon>
    </lineage>
</organism>